<dbReference type="InterPro" id="IPR050987">
    <property type="entry name" value="AtrR-like"/>
</dbReference>
<evidence type="ECO:0000256" key="4">
    <source>
        <dbReference type="ARBA" id="ARBA00023242"/>
    </source>
</evidence>
<dbReference type="InterPro" id="IPR001138">
    <property type="entry name" value="Zn2Cys6_DnaBD"/>
</dbReference>
<keyword evidence="4" id="KW-0539">Nucleus</keyword>
<evidence type="ECO:0000256" key="3">
    <source>
        <dbReference type="ARBA" id="ARBA00023125"/>
    </source>
</evidence>
<evidence type="ECO:0000256" key="2">
    <source>
        <dbReference type="ARBA" id="ARBA00022723"/>
    </source>
</evidence>
<dbReference type="GO" id="GO:0000981">
    <property type="term" value="F:DNA-binding transcription factor activity, RNA polymerase II-specific"/>
    <property type="evidence" value="ECO:0007669"/>
    <property type="project" value="InterPro"/>
</dbReference>
<evidence type="ECO:0000313" key="7">
    <source>
        <dbReference type="EMBL" id="PSK43745.1"/>
    </source>
</evidence>
<dbReference type="Proteomes" id="UP000243723">
    <property type="component" value="Unassembled WGS sequence"/>
</dbReference>
<evidence type="ECO:0000256" key="5">
    <source>
        <dbReference type="SAM" id="MobiDB-lite"/>
    </source>
</evidence>
<feature type="region of interest" description="Disordered" evidence="5">
    <location>
        <begin position="64"/>
        <end position="94"/>
    </location>
</feature>
<feature type="compositionally biased region" description="Polar residues" evidence="5">
    <location>
        <begin position="64"/>
        <end position="91"/>
    </location>
</feature>
<keyword evidence="8" id="KW-1185">Reference proteome</keyword>
<dbReference type="SMART" id="SM00066">
    <property type="entry name" value="GAL4"/>
    <property type="match status" value="1"/>
</dbReference>
<gene>
    <name evidence="7" type="ORF">B9Z65_7259</name>
</gene>
<dbReference type="SUPFAM" id="SSF57701">
    <property type="entry name" value="Zn2/Cys6 DNA-binding domain"/>
    <property type="match status" value="1"/>
</dbReference>
<dbReference type="PROSITE" id="PS00463">
    <property type="entry name" value="ZN2_CY6_FUNGAL_1"/>
    <property type="match status" value="1"/>
</dbReference>
<dbReference type="PROSITE" id="PS50048">
    <property type="entry name" value="ZN2_CY6_FUNGAL_2"/>
    <property type="match status" value="1"/>
</dbReference>
<dbReference type="GO" id="GO:0008270">
    <property type="term" value="F:zinc ion binding"/>
    <property type="evidence" value="ECO:0007669"/>
    <property type="project" value="InterPro"/>
</dbReference>
<dbReference type="PANTHER" id="PTHR46910">
    <property type="entry name" value="TRANSCRIPTION FACTOR PDR1"/>
    <property type="match status" value="1"/>
</dbReference>
<comment type="subcellular location">
    <subcellularLocation>
        <location evidence="1">Nucleus</location>
    </subcellularLocation>
</comment>
<dbReference type="Pfam" id="PF00172">
    <property type="entry name" value="Zn_clus"/>
    <property type="match status" value="1"/>
</dbReference>
<dbReference type="GO" id="GO:0005634">
    <property type="term" value="C:nucleus"/>
    <property type="evidence" value="ECO:0007669"/>
    <property type="project" value="UniProtKB-SubCell"/>
</dbReference>
<dbReference type="OrthoDB" id="39175at2759"/>
<name>A0A2P7Z6C0_9PEZI</name>
<dbReference type="AlphaFoldDB" id="A0A2P7Z6C0"/>
<dbReference type="CDD" id="cd12148">
    <property type="entry name" value="fungal_TF_MHR"/>
    <property type="match status" value="1"/>
</dbReference>
<comment type="caution">
    <text evidence="7">The sequence shown here is derived from an EMBL/GenBank/DDBJ whole genome shotgun (WGS) entry which is preliminary data.</text>
</comment>
<evidence type="ECO:0000256" key="1">
    <source>
        <dbReference type="ARBA" id="ARBA00004123"/>
    </source>
</evidence>
<dbReference type="PANTHER" id="PTHR46910:SF3">
    <property type="entry name" value="HALOTOLERANCE PROTEIN 9-RELATED"/>
    <property type="match status" value="1"/>
</dbReference>
<organism evidence="7 8">
    <name type="scientific">Elsinoe australis</name>
    <dbReference type="NCBI Taxonomy" id="40998"/>
    <lineage>
        <taxon>Eukaryota</taxon>
        <taxon>Fungi</taxon>
        <taxon>Dikarya</taxon>
        <taxon>Ascomycota</taxon>
        <taxon>Pezizomycotina</taxon>
        <taxon>Dothideomycetes</taxon>
        <taxon>Dothideomycetidae</taxon>
        <taxon>Myriangiales</taxon>
        <taxon>Elsinoaceae</taxon>
        <taxon>Elsinoe</taxon>
    </lineage>
</organism>
<dbReference type="Gene3D" id="4.10.240.10">
    <property type="entry name" value="Zn(2)-C6 fungal-type DNA-binding domain"/>
    <property type="match status" value="1"/>
</dbReference>
<sequence length="552" mass="61564">MTEHLSCDVCRRSKIRCTKDKPKCARCVVTGSECTYSARKKRKTRTKKPLDKLLERLEKLESHISTGHASNETPPSQTQSPQILNSDQSPSLEVADQAQPVHNDSFLPDAAASVLPDFPSIGSTPDLITTPFSPFAAEDAHSSLGLSKELAQQWLNAALDTAFFEMFLGLVDTDAIRALPHIIESPHVRVDASLAIVYYFLMFQGWTLAGGIEHKAWGSKVFRHCLYLAPDWTKKEDPTLVDFTAAAFLSWMGIENFDRRSAWKAHCQASYLSDRLGLTEYEQYPDEDGWLAENKRIMFWQLLFSECVFRIFYGKPAIITSRSWQVNLPTAAITAARDKANASLATSFMVTTRLSLVTLESFSVLDNANHTMAEVREGLTKCVQEVSAILADWKLGESIDTEHNSFERWIYADVYIYGHSLIVFWERKIGELGHGGPSQLAVESSRKVLGTILKVSEADAKSGNDLMIYTGSVALISFYPMLAFFHLYNLILLDADGETSELDSKLLEQFAHIMVEGVKARGLDDVMPFAESIYQMTSKEGLRGISSPGISL</sequence>
<proteinExistence type="predicted"/>
<keyword evidence="3" id="KW-0238">DNA-binding</keyword>
<reference evidence="7 8" key="1">
    <citation type="submission" date="2017-05" db="EMBL/GenBank/DDBJ databases">
        <title>Draft genome sequence of Elsinoe australis.</title>
        <authorList>
            <person name="Cheng Q."/>
        </authorList>
    </citation>
    <scope>NUCLEOTIDE SEQUENCE [LARGE SCALE GENOMIC DNA]</scope>
    <source>
        <strain evidence="7 8">NL1</strain>
    </source>
</reference>
<accession>A0A2P7Z6C0</accession>
<feature type="domain" description="Zn(2)-C6 fungal-type" evidence="6">
    <location>
        <begin position="6"/>
        <end position="36"/>
    </location>
</feature>
<dbReference type="EMBL" id="NHZQ01000305">
    <property type="protein sequence ID" value="PSK43745.1"/>
    <property type="molecule type" value="Genomic_DNA"/>
</dbReference>
<evidence type="ECO:0000313" key="8">
    <source>
        <dbReference type="Proteomes" id="UP000243723"/>
    </source>
</evidence>
<dbReference type="InterPro" id="IPR036864">
    <property type="entry name" value="Zn2-C6_fun-type_DNA-bd_sf"/>
</dbReference>
<dbReference type="CDD" id="cd00067">
    <property type="entry name" value="GAL4"/>
    <property type="match status" value="1"/>
</dbReference>
<keyword evidence="2" id="KW-0479">Metal-binding</keyword>
<dbReference type="GO" id="GO:0003677">
    <property type="term" value="F:DNA binding"/>
    <property type="evidence" value="ECO:0007669"/>
    <property type="project" value="UniProtKB-KW"/>
</dbReference>
<evidence type="ECO:0000259" key="6">
    <source>
        <dbReference type="PROSITE" id="PS50048"/>
    </source>
</evidence>
<protein>
    <recommendedName>
        <fullName evidence="6">Zn(2)-C6 fungal-type domain-containing protein</fullName>
    </recommendedName>
</protein>